<evidence type="ECO:0000313" key="1">
    <source>
        <dbReference type="EMBL" id="TKC17095.1"/>
    </source>
</evidence>
<evidence type="ECO:0000313" key="2">
    <source>
        <dbReference type="Proteomes" id="UP000307756"/>
    </source>
</evidence>
<dbReference type="Proteomes" id="UP000307756">
    <property type="component" value="Unassembled WGS sequence"/>
</dbReference>
<name>A0A4U1D3W4_9BACI</name>
<keyword evidence="2" id="KW-1185">Reference proteome</keyword>
<gene>
    <name evidence="1" type="ORF">FA727_13655</name>
</gene>
<protein>
    <submittedName>
        <fullName evidence="1">Uncharacterized protein</fullName>
    </submittedName>
</protein>
<comment type="caution">
    <text evidence="1">The sequence shown here is derived from an EMBL/GenBank/DDBJ whole genome shotgun (WGS) entry which is preliminary data.</text>
</comment>
<dbReference type="RefSeq" id="WP_136831672.1">
    <property type="nucleotide sequence ID" value="NZ_SWBM01000002.1"/>
</dbReference>
<accession>A0A4U1D3W4</accession>
<reference evidence="1 2" key="1">
    <citation type="journal article" date="2011" name="J. Microbiol.">
        <title>Bacillus kyonggiensis sp. nov., isolated from soil of a lettuce field.</title>
        <authorList>
            <person name="Dong K."/>
            <person name="Lee S."/>
        </authorList>
    </citation>
    <scope>NUCLEOTIDE SEQUENCE [LARGE SCALE GENOMIC DNA]</scope>
    <source>
        <strain evidence="1 2">NB22</strain>
    </source>
</reference>
<dbReference type="EMBL" id="SWBM01000002">
    <property type="protein sequence ID" value="TKC17095.1"/>
    <property type="molecule type" value="Genomic_DNA"/>
</dbReference>
<proteinExistence type="predicted"/>
<organism evidence="1 2">
    <name type="scientific">Robertmurraya kyonggiensis</name>
    <dbReference type="NCBI Taxonomy" id="1037680"/>
    <lineage>
        <taxon>Bacteria</taxon>
        <taxon>Bacillati</taxon>
        <taxon>Bacillota</taxon>
        <taxon>Bacilli</taxon>
        <taxon>Bacillales</taxon>
        <taxon>Bacillaceae</taxon>
        <taxon>Robertmurraya</taxon>
    </lineage>
</organism>
<dbReference type="AlphaFoldDB" id="A0A4U1D3W4"/>
<dbReference type="OrthoDB" id="2911885at2"/>
<sequence length="99" mass="11324">MFVLEGVIQLRRIKGSDVLEIDNVPIAKALSDYNGKQIELHVGDASFKGEAEIFYFEGSQVYHRGIKYVNDFFIDEYDMIEFLERLEGESVRLAISAES</sequence>